<dbReference type="AlphaFoldDB" id="A0A916QEL3"/>
<dbReference type="InterPro" id="IPR016181">
    <property type="entry name" value="Acyl_CoA_acyltransferase"/>
</dbReference>
<dbReference type="PANTHER" id="PTHR43420">
    <property type="entry name" value="ACETYLTRANSFERASE"/>
    <property type="match status" value="1"/>
</dbReference>
<keyword evidence="2" id="KW-0012">Acyltransferase</keyword>
<reference evidence="4" key="2">
    <citation type="journal article" date="2021" name="Data Brief">
        <title>Draft genome sequence data of the facultative, thermophilic, xylanolytic bacterium Paenibacillus sp. strain DA-C8.</title>
        <authorList>
            <person name="Chhe C."/>
            <person name="Uke A."/>
            <person name="Baramee S."/>
            <person name="Ungkulpasvich U."/>
            <person name="Tachaapaikoon C."/>
            <person name="Pason P."/>
            <person name="Waeonukul R."/>
            <person name="Ratanakhanokchai K."/>
            <person name="Kosugi A."/>
        </authorList>
    </citation>
    <scope>NUCLEOTIDE SEQUENCE</scope>
    <source>
        <strain evidence="4">DA-C8</strain>
    </source>
</reference>
<evidence type="ECO:0000256" key="1">
    <source>
        <dbReference type="ARBA" id="ARBA00022679"/>
    </source>
</evidence>
<evidence type="ECO:0000313" key="5">
    <source>
        <dbReference type="Proteomes" id="UP000654993"/>
    </source>
</evidence>
<proteinExistence type="predicted"/>
<gene>
    <name evidence="4" type="ORF">PRECH8_26360</name>
</gene>
<evidence type="ECO:0000256" key="2">
    <source>
        <dbReference type="ARBA" id="ARBA00023315"/>
    </source>
</evidence>
<keyword evidence="5" id="KW-1185">Reference proteome</keyword>
<comment type="caution">
    <text evidence="4">The sequence shown here is derived from an EMBL/GenBank/DDBJ whole genome shotgun (WGS) entry which is preliminary data.</text>
</comment>
<dbReference type="CDD" id="cd04301">
    <property type="entry name" value="NAT_SF"/>
    <property type="match status" value="1"/>
</dbReference>
<dbReference type="InterPro" id="IPR050680">
    <property type="entry name" value="YpeA/RimI_acetyltransf"/>
</dbReference>
<feature type="domain" description="N-acetyltransferase" evidence="3">
    <location>
        <begin position="1"/>
        <end position="146"/>
    </location>
</feature>
<accession>A0A916QEL3</accession>
<dbReference type="Proteomes" id="UP000654993">
    <property type="component" value="Unassembled WGS sequence"/>
</dbReference>
<dbReference type="InterPro" id="IPR000182">
    <property type="entry name" value="GNAT_dom"/>
</dbReference>
<protein>
    <recommendedName>
        <fullName evidence="3">N-acetyltransferase domain-containing protein</fullName>
    </recommendedName>
</protein>
<evidence type="ECO:0000313" key="4">
    <source>
        <dbReference type="EMBL" id="GFR39340.1"/>
    </source>
</evidence>
<keyword evidence="1" id="KW-0808">Transferase</keyword>
<dbReference type="Gene3D" id="3.40.630.30">
    <property type="match status" value="1"/>
</dbReference>
<dbReference type="GO" id="GO:0016747">
    <property type="term" value="F:acyltransferase activity, transferring groups other than amino-acyl groups"/>
    <property type="evidence" value="ECO:0007669"/>
    <property type="project" value="InterPro"/>
</dbReference>
<organism evidence="4 5">
    <name type="scientific">Insulibacter thermoxylanivorax</name>
    <dbReference type="NCBI Taxonomy" id="2749268"/>
    <lineage>
        <taxon>Bacteria</taxon>
        <taxon>Bacillati</taxon>
        <taxon>Bacillota</taxon>
        <taxon>Bacilli</taxon>
        <taxon>Bacillales</taxon>
        <taxon>Paenibacillaceae</taxon>
        <taxon>Insulibacter</taxon>
    </lineage>
</organism>
<sequence>MIRKVHRGDYERIIQLVYHELWPYTRRSFPGVRFSRKDLLKRLRTSEGLVIGGRHKAAYGFVLFTRIGNGLYIDLLVVNRRARSQGLGTSLIVAAERWARCHGLAYAFLYVDAANAKTMGFYEKMGYKCRGYDEHIKCYRYEKLLWI</sequence>
<dbReference type="PROSITE" id="PS51186">
    <property type="entry name" value="GNAT"/>
    <property type="match status" value="1"/>
</dbReference>
<dbReference type="EMBL" id="BMAQ01000041">
    <property type="protein sequence ID" value="GFR39340.1"/>
    <property type="molecule type" value="Genomic_DNA"/>
</dbReference>
<name>A0A916QEL3_9BACL</name>
<dbReference type="Pfam" id="PF00583">
    <property type="entry name" value="Acetyltransf_1"/>
    <property type="match status" value="1"/>
</dbReference>
<dbReference type="RefSeq" id="WP_200967530.1">
    <property type="nucleotide sequence ID" value="NZ_BMAQ01000041.1"/>
</dbReference>
<evidence type="ECO:0000259" key="3">
    <source>
        <dbReference type="PROSITE" id="PS51186"/>
    </source>
</evidence>
<reference evidence="4" key="1">
    <citation type="submission" date="2020-08" db="EMBL/GenBank/DDBJ databases">
        <authorList>
            <person name="Uke A."/>
            <person name="Chhe C."/>
            <person name="Baramee S."/>
            <person name="Kosugi A."/>
        </authorList>
    </citation>
    <scope>NUCLEOTIDE SEQUENCE</scope>
    <source>
        <strain evidence="4">DA-C8</strain>
    </source>
</reference>
<dbReference type="SUPFAM" id="SSF55729">
    <property type="entry name" value="Acyl-CoA N-acyltransferases (Nat)"/>
    <property type="match status" value="1"/>
</dbReference>